<organism evidence="2 3">
    <name type="scientific">Kitasatospora atroaurantiaca</name>
    <dbReference type="NCBI Taxonomy" id="285545"/>
    <lineage>
        <taxon>Bacteria</taxon>
        <taxon>Bacillati</taxon>
        <taxon>Actinomycetota</taxon>
        <taxon>Actinomycetes</taxon>
        <taxon>Kitasatosporales</taxon>
        <taxon>Streptomycetaceae</taxon>
        <taxon>Kitasatospora</taxon>
    </lineage>
</organism>
<reference evidence="2 3" key="1">
    <citation type="submission" date="2019-06" db="EMBL/GenBank/DDBJ databases">
        <title>Sequencing the genomes of 1000 actinobacteria strains.</title>
        <authorList>
            <person name="Klenk H.-P."/>
        </authorList>
    </citation>
    <scope>NUCLEOTIDE SEQUENCE [LARGE SCALE GENOMIC DNA]</scope>
    <source>
        <strain evidence="2 3">DSM 41649</strain>
    </source>
</reference>
<accession>A0A561EJB9</accession>
<comment type="caution">
    <text evidence="2">The sequence shown here is derived from an EMBL/GenBank/DDBJ whole genome shotgun (WGS) entry which is preliminary data.</text>
</comment>
<evidence type="ECO:0000313" key="3">
    <source>
        <dbReference type="Proteomes" id="UP000318416"/>
    </source>
</evidence>
<keyword evidence="2" id="KW-0503">Monooxygenase</keyword>
<dbReference type="InterPro" id="IPR007138">
    <property type="entry name" value="ABM_dom"/>
</dbReference>
<dbReference type="Gene3D" id="3.30.70.100">
    <property type="match status" value="1"/>
</dbReference>
<dbReference type="Pfam" id="PF03992">
    <property type="entry name" value="ABM"/>
    <property type="match status" value="1"/>
</dbReference>
<gene>
    <name evidence="2" type="ORF">FB465_0632</name>
</gene>
<dbReference type="SUPFAM" id="SSF54909">
    <property type="entry name" value="Dimeric alpha+beta barrel"/>
    <property type="match status" value="1"/>
</dbReference>
<feature type="domain" description="ABM" evidence="1">
    <location>
        <begin position="13"/>
        <end position="104"/>
    </location>
</feature>
<protein>
    <submittedName>
        <fullName evidence="2">Antibiotic biosynthesis monooxygenase</fullName>
    </submittedName>
</protein>
<dbReference type="PROSITE" id="PS51725">
    <property type="entry name" value="ABM"/>
    <property type="match status" value="1"/>
</dbReference>
<evidence type="ECO:0000259" key="1">
    <source>
        <dbReference type="PROSITE" id="PS51725"/>
    </source>
</evidence>
<evidence type="ECO:0000313" key="2">
    <source>
        <dbReference type="EMBL" id="TWE15706.1"/>
    </source>
</evidence>
<name>A0A561EJB9_9ACTN</name>
<dbReference type="RefSeq" id="WP_145787374.1">
    <property type="nucleotide sequence ID" value="NZ_VIVR01000001.1"/>
</dbReference>
<dbReference type="AlphaFoldDB" id="A0A561EJB9"/>
<dbReference type="GO" id="GO:0004497">
    <property type="term" value="F:monooxygenase activity"/>
    <property type="evidence" value="ECO:0007669"/>
    <property type="project" value="UniProtKB-KW"/>
</dbReference>
<keyword evidence="2" id="KW-0560">Oxidoreductase</keyword>
<dbReference type="OrthoDB" id="165368at2"/>
<sequence>MSEVFTMTEQSKYFASGNWRVSDGKAEEFVDRWTRFLTWTKQANDGFVSARLIRDLQDPDHFVSFASWQDPASMKAWKDKPEFAEHFGGCRALCSDMQGGGYELVRAI</sequence>
<dbReference type="Proteomes" id="UP000318416">
    <property type="component" value="Unassembled WGS sequence"/>
</dbReference>
<keyword evidence="3" id="KW-1185">Reference proteome</keyword>
<dbReference type="EMBL" id="VIVR01000001">
    <property type="protein sequence ID" value="TWE15706.1"/>
    <property type="molecule type" value="Genomic_DNA"/>
</dbReference>
<proteinExistence type="predicted"/>
<dbReference type="InterPro" id="IPR011008">
    <property type="entry name" value="Dimeric_a/b-barrel"/>
</dbReference>